<dbReference type="GO" id="GO:0016020">
    <property type="term" value="C:membrane"/>
    <property type="evidence" value="ECO:0007669"/>
    <property type="project" value="TreeGrafter"/>
</dbReference>
<dbReference type="AlphaFoldDB" id="A0A2Z7BCC8"/>
<evidence type="ECO:0000256" key="3">
    <source>
        <dbReference type="ARBA" id="ARBA00038357"/>
    </source>
</evidence>
<dbReference type="Proteomes" id="UP000250235">
    <property type="component" value="Unassembled WGS sequence"/>
</dbReference>
<evidence type="ECO:0000256" key="1">
    <source>
        <dbReference type="ARBA" id="ARBA00022665"/>
    </source>
</evidence>
<dbReference type="FunFam" id="3.10.120.10:FF:000003">
    <property type="entry name" value="membrane-associated progesterone receptor component 1"/>
    <property type="match status" value="1"/>
</dbReference>
<dbReference type="Gene3D" id="3.10.120.10">
    <property type="entry name" value="Cytochrome b5-like heme/steroid binding domain"/>
    <property type="match status" value="1"/>
</dbReference>
<evidence type="ECO:0000256" key="2">
    <source>
        <dbReference type="ARBA" id="ARBA00023121"/>
    </source>
</evidence>
<dbReference type="SMART" id="SM01117">
    <property type="entry name" value="Cyt-b5"/>
    <property type="match status" value="1"/>
</dbReference>
<dbReference type="Pfam" id="PF00173">
    <property type="entry name" value="Cyt-b5"/>
    <property type="match status" value="1"/>
</dbReference>
<dbReference type="OrthoDB" id="547796at2759"/>
<accession>A0A2Z7BCC8</accession>
<proteinExistence type="inferred from homology"/>
<dbReference type="GO" id="GO:0005496">
    <property type="term" value="F:steroid binding"/>
    <property type="evidence" value="ECO:0007669"/>
    <property type="project" value="UniProtKB-KW"/>
</dbReference>
<comment type="similarity">
    <text evidence="3">Belongs to the cytochrome b5 family. MAPR subfamily.</text>
</comment>
<dbReference type="SUPFAM" id="SSF55856">
    <property type="entry name" value="Cytochrome b5-like heme/steroid binding domain"/>
    <property type="match status" value="1"/>
</dbReference>
<sequence length="101" mass="11111">MEFTPQQLKQYDGTDSSKPIYVAIRGRIFDVTSGKSFYGPGGAYCVFAGKDASRALAKMSKEEHDVVPSLDGLTDKEIGVLNDWEKKFEAKYPIVGRVTSA</sequence>
<name>A0A2Z7BCC8_9LAMI</name>
<dbReference type="EMBL" id="KV007458">
    <property type="protein sequence ID" value="KZV31677.1"/>
    <property type="molecule type" value="Genomic_DNA"/>
</dbReference>
<evidence type="ECO:0000259" key="4">
    <source>
        <dbReference type="SMART" id="SM01117"/>
    </source>
</evidence>
<dbReference type="PANTHER" id="PTHR10281:SF76">
    <property type="entry name" value="CALCUTTA CUP-RELATED"/>
    <property type="match status" value="1"/>
</dbReference>
<protein>
    <recommendedName>
        <fullName evidence="4">Cytochrome b5 heme-binding domain-containing protein</fullName>
    </recommendedName>
</protein>
<evidence type="ECO:0000313" key="6">
    <source>
        <dbReference type="Proteomes" id="UP000250235"/>
    </source>
</evidence>
<gene>
    <name evidence="5" type="ORF">F511_00481</name>
</gene>
<keyword evidence="6" id="KW-1185">Reference proteome</keyword>
<keyword evidence="2" id="KW-0446">Lipid-binding</keyword>
<reference evidence="5 6" key="1">
    <citation type="journal article" date="2015" name="Proc. Natl. Acad. Sci. U.S.A.">
        <title>The resurrection genome of Boea hygrometrica: A blueprint for survival of dehydration.</title>
        <authorList>
            <person name="Xiao L."/>
            <person name="Yang G."/>
            <person name="Zhang L."/>
            <person name="Yang X."/>
            <person name="Zhao S."/>
            <person name="Ji Z."/>
            <person name="Zhou Q."/>
            <person name="Hu M."/>
            <person name="Wang Y."/>
            <person name="Chen M."/>
            <person name="Xu Y."/>
            <person name="Jin H."/>
            <person name="Xiao X."/>
            <person name="Hu G."/>
            <person name="Bao F."/>
            <person name="Hu Y."/>
            <person name="Wan P."/>
            <person name="Li L."/>
            <person name="Deng X."/>
            <person name="Kuang T."/>
            <person name="Xiang C."/>
            <person name="Zhu J.K."/>
            <person name="Oliver M.J."/>
            <person name="He Y."/>
        </authorList>
    </citation>
    <scope>NUCLEOTIDE SEQUENCE [LARGE SCALE GENOMIC DNA]</scope>
    <source>
        <strain evidence="6">cv. XS01</strain>
    </source>
</reference>
<dbReference type="PANTHER" id="PTHR10281">
    <property type="entry name" value="MEMBRANE-ASSOCIATED PROGESTERONE RECEPTOR COMPONENT-RELATED"/>
    <property type="match status" value="1"/>
</dbReference>
<evidence type="ECO:0000313" key="5">
    <source>
        <dbReference type="EMBL" id="KZV31677.1"/>
    </source>
</evidence>
<keyword evidence="1" id="KW-0754">Steroid-binding</keyword>
<dbReference type="GO" id="GO:0012505">
    <property type="term" value="C:endomembrane system"/>
    <property type="evidence" value="ECO:0007669"/>
    <property type="project" value="TreeGrafter"/>
</dbReference>
<dbReference type="InterPro" id="IPR050577">
    <property type="entry name" value="MAPR/NEUFC/NENF-like"/>
</dbReference>
<organism evidence="5 6">
    <name type="scientific">Dorcoceras hygrometricum</name>
    <dbReference type="NCBI Taxonomy" id="472368"/>
    <lineage>
        <taxon>Eukaryota</taxon>
        <taxon>Viridiplantae</taxon>
        <taxon>Streptophyta</taxon>
        <taxon>Embryophyta</taxon>
        <taxon>Tracheophyta</taxon>
        <taxon>Spermatophyta</taxon>
        <taxon>Magnoliopsida</taxon>
        <taxon>eudicotyledons</taxon>
        <taxon>Gunneridae</taxon>
        <taxon>Pentapetalae</taxon>
        <taxon>asterids</taxon>
        <taxon>lamiids</taxon>
        <taxon>Lamiales</taxon>
        <taxon>Gesneriaceae</taxon>
        <taxon>Didymocarpoideae</taxon>
        <taxon>Trichosporeae</taxon>
        <taxon>Loxocarpinae</taxon>
        <taxon>Dorcoceras</taxon>
    </lineage>
</organism>
<dbReference type="InterPro" id="IPR036400">
    <property type="entry name" value="Cyt_B5-like_heme/steroid_sf"/>
</dbReference>
<feature type="domain" description="Cytochrome b5 heme-binding" evidence="4">
    <location>
        <begin position="3"/>
        <end position="99"/>
    </location>
</feature>
<dbReference type="InterPro" id="IPR001199">
    <property type="entry name" value="Cyt_B5-like_heme/steroid-bd"/>
</dbReference>